<organism evidence="1 2">
    <name type="scientific">Sporomusa malonica</name>
    <dbReference type="NCBI Taxonomy" id="112901"/>
    <lineage>
        <taxon>Bacteria</taxon>
        <taxon>Bacillati</taxon>
        <taxon>Bacillota</taxon>
        <taxon>Negativicutes</taxon>
        <taxon>Selenomonadales</taxon>
        <taxon>Sporomusaceae</taxon>
        <taxon>Sporomusa</taxon>
    </lineage>
</organism>
<dbReference type="RefSeq" id="WP_084576342.1">
    <property type="nucleotide sequence ID" value="NZ_CP155572.1"/>
</dbReference>
<proteinExistence type="predicted"/>
<reference evidence="1 2" key="1">
    <citation type="submission" date="2017-04" db="EMBL/GenBank/DDBJ databases">
        <authorList>
            <person name="Afonso C.L."/>
            <person name="Miller P.J."/>
            <person name="Scott M.A."/>
            <person name="Spackman E."/>
            <person name="Goraichik I."/>
            <person name="Dimitrov K.M."/>
            <person name="Suarez D.L."/>
            <person name="Swayne D.E."/>
        </authorList>
    </citation>
    <scope>NUCLEOTIDE SEQUENCE [LARGE SCALE GENOMIC DNA]</scope>
    <source>
        <strain evidence="1 2">DSM 5090</strain>
    </source>
</reference>
<gene>
    <name evidence="1" type="ORF">SAMN04488500_111107</name>
</gene>
<name>A0A1W2CT93_9FIRM</name>
<accession>A0A1W2CT93</accession>
<sequence>MLRQNKLAIVSHCVLNQNSVVQPLARSGGSFHQLVSVLAEAGLGIYQLPCPELIHAGMKRKPQTYEEYNTPAFEAVCRQAADRVLQDLSHLQAVGCDVRLLLGIRRSPTCSLTKNNGHLFRLLLPELIKGFPNMLIMDVPPDYIEGQSHEFESVLRQALQS</sequence>
<evidence type="ECO:0000313" key="2">
    <source>
        <dbReference type="Proteomes" id="UP000192738"/>
    </source>
</evidence>
<keyword evidence="2" id="KW-1185">Reference proteome</keyword>
<dbReference type="AlphaFoldDB" id="A0A1W2CT93"/>
<dbReference type="Proteomes" id="UP000192738">
    <property type="component" value="Unassembled WGS sequence"/>
</dbReference>
<dbReference type="STRING" id="112901.SAMN04488500_111107"/>
<dbReference type="EMBL" id="FWXI01000011">
    <property type="protein sequence ID" value="SMC88144.1"/>
    <property type="molecule type" value="Genomic_DNA"/>
</dbReference>
<evidence type="ECO:0000313" key="1">
    <source>
        <dbReference type="EMBL" id="SMC88144.1"/>
    </source>
</evidence>
<protein>
    <submittedName>
        <fullName evidence="1">Predicted secreted protein</fullName>
    </submittedName>
</protein>